<dbReference type="AlphaFoldDB" id="A0A2K0TWN4"/>
<accession>A0A2K0TWN4</accession>
<name>A0A2K0TWN4_TRIHA</name>
<organism evidence="1 2">
    <name type="scientific">Trichoderma harzianum</name>
    <name type="common">Hypocrea lixii</name>
    <dbReference type="NCBI Taxonomy" id="5544"/>
    <lineage>
        <taxon>Eukaryota</taxon>
        <taxon>Fungi</taxon>
        <taxon>Dikarya</taxon>
        <taxon>Ascomycota</taxon>
        <taxon>Pezizomycotina</taxon>
        <taxon>Sordariomycetes</taxon>
        <taxon>Hypocreomycetidae</taxon>
        <taxon>Hypocreales</taxon>
        <taxon>Hypocreaceae</taxon>
        <taxon>Trichoderma</taxon>
    </lineage>
</organism>
<comment type="caution">
    <text evidence="1">The sequence shown here is derived from an EMBL/GenBank/DDBJ whole genome shotgun (WGS) entry which is preliminary data.</text>
</comment>
<evidence type="ECO:0000313" key="1">
    <source>
        <dbReference type="EMBL" id="PNP49901.1"/>
    </source>
</evidence>
<dbReference type="EMBL" id="MTYI01000173">
    <property type="protein sequence ID" value="PNP49901.1"/>
    <property type="molecule type" value="Genomic_DNA"/>
</dbReference>
<protein>
    <submittedName>
        <fullName evidence="1">Uncharacterized protein</fullName>
    </submittedName>
</protein>
<evidence type="ECO:0000313" key="2">
    <source>
        <dbReference type="Proteomes" id="UP000236290"/>
    </source>
</evidence>
<proteinExistence type="predicted"/>
<sequence>MSLTTLLLNRPIPRDAIELGHLVADPIQPDQDYCLPEFAEEGVEDGSSTNPAATLQRIENFQDVLEQTRGTKLELRLPKLLSIGASNPDSVSLKVSSSLCVIHQLRNSSAYFDAACEDRAVRDWLERQAKRPLRTAYLICGFKTLTDARVELVHYKDNVLDLSSSVPAAVIAGAASGLDAAARVSLNRESYENLGYTATGEQVFAVQYRKIRFALFSTKRVDTAYLDKSNRWKSYINTRSREGQQMDENATDGIEATPDESLRLEDLREGYDSIEVDGEEILYHAS</sequence>
<dbReference type="Proteomes" id="UP000236290">
    <property type="component" value="Unassembled WGS sequence"/>
</dbReference>
<reference evidence="1 2" key="1">
    <citation type="submission" date="2017-02" db="EMBL/GenBank/DDBJ databases">
        <title>Genomes of Trichoderma spp. with biocontrol activity.</title>
        <authorList>
            <person name="Gardiner D."/>
            <person name="Kazan K."/>
            <person name="Vos C."/>
            <person name="Harvey P."/>
        </authorList>
    </citation>
    <scope>NUCLEOTIDE SEQUENCE [LARGE SCALE GENOMIC DNA]</scope>
    <source>
        <strain evidence="1 2">Tr1</strain>
    </source>
</reference>
<dbReference type="OrthoDB" id="5410365at2759"/>
<gene>
    <name evidence="1" type="ORF">THARTR1_09431</name>
</gene>